<dbReference type="RefSeq" id="WP_281837959.1">
    <property type="nucleotide sequence ID" value="NZ_BSDY01000041.1"/>
</dbReference>
<name>A0A9W6LPC7_9FUSO</name>
<dbReference type="EMBL" id="BSDY01000041">
    <property type="protein sequence ID" value="GLI58246.1"/>
    <property type="molecule type" value="Genomic_DNA"/>
</dbReference>
<gene>
    <name evidence="1" type="ORF">PM10SUCC1_37600</name>
</gene>
<evidence type="ECO:0000313" key="2">
    <source>
        <dbReference type="Proteomes" id="UP001144471"/>
    </source>
</evidence>
<evidence type="ECO:0000313" key="1">
    <source>
        <dbReference type="EMBL" id="GLI58246.1"/>
    </source>
</evidence>
<reference evidence="1" key="1">
    <citation type="submission" date="2022-12" db="EMBL/GenBank/DDBJ databases">
        <title>Reference genome sequencing for broad-spectrum identification of bacterial and archaeal isolates by mass spectrometry.</title>
        <authorList>
            <person name="Sekiguchi Y."/>
            <person name="Tourlousse D.M."/>
        </authorList>
    </citation>
    <scope>NUCLEOTIDE SEQUENCE</scope>
    <source>
        <strain evidence="1">10succ1</strain>
    </source>
</reference>
<comment type="caution">
    <text evidence="1">The sequence shown here is derived from an EMBL/GenBank/DDBJ whole genome shotgun (WGS) entry which is preliminary data.</text>
</comment>
<dbReference type="AlphaFoldDB" id="A0A9W6LPC7"/>
<dbReference type="Proteomes" id="UP001144471">
    <property type="component" value="Unassembled WGS sequence"/>
</dbReference>
<protein>
    <submittedName>
        <fullName evidence="1">Uncharacterized protein</fullName>
    </submittedName>
</protein>
<proteinExistence type="predicted"/>
<organism evidence="1 2">
    <name type="scientific">Propionigenium maris DSM 9537</name>
    <dbReference type="NCBI Taxonomy" id="1123000"/>
    <lineage>
        <taxon>Bacteria</taxon>
        <taxon>Fusobacteriati</taxon>
        <taxon>Fusobacteriota</taxon>
        <taxon>Fusobacteriia</taxon>
        <taxon>Fusobacteriales</taxon>
        <taxon>Fusobacteriaceae</taxon>
        <taxon>Propionigenium</taxon>
    </lineage>
</organism>
<sequence>MNKLQGIDKSSDTLNKVFCALKEVGFEKLIILSNRGSHTYSKCRILSIGEKIVIESERGEVLIYLKDIRYARLSYRNAVCLFEASERGDREYRAENWFLMNGDQYREFSIRIG</sequence>
<keyword evidence="2" id="KW-1185">Reference proteome</keyword>
<accession>A0A9W6LPC7</accession>